<dbReference type="InterPro" id="IPR052414">
    <property type="entry name" value="U3_snoRNA-assoc_WDR"/>
</dbReference>
<evidence type="ECO:0000313" key="6">
    <source>
        <dbReference type="EMBL" id="PFH54724.1"/>
    </source>
</evidence>
<dbReference type="PANTHER" id="PTHR44267:SF1">
    <property type="entry name" value="WD REPEAT-CONTAINING PROTEIN 43"/>
    <property type="match status" value="1"/>
</dbReference>
<evidence type="ECO:0000256" key="2">
    <source>
        <dbReference type="ARBA" id="ARBA00023242"/>
    </source>
</evidence>
<dbReference type="AlphaFoldDB" id="A0A2A9NYM6"/>
<organism evidence="6 7">
    <name type="scientific">Amanita thiersii Skay4041</name>
    <dbReference type="NCBI Taxonomy" id="703135"/>
    <lineage>
        <taxon>Eukaryota</taxon>
        <taxon>Fungi</taxon>
        <taxon>Dikarya</taxon>
        <taxon>Basidiomycota</taxon>
        <taxon>Agaricomycotina</taxon>
        <taxon>Agaricomycetes</taxon>
        <taxon>Agaricomycetidae</taxon>
        <taxon>Agaricales</taxon>
        <taxon>Pluteineae</taxon>
        <taxon>Amanitaceae</taxon>
        <taxon>Amanita</taxon>
    </lineage>
</organism>
<accession>A0A2A9NYM6</accession>
<evidence type="ECO:0000256" key="1">
    <source>
        <dbReference type="ARBA" id="ARBA00004123"/>
    </source>
</evidence>
<keyword evidence="7" id="KW-1185">Reference proteome</keyword>
<dbReference type="STRING" id="703135.A0A2A9NYM6"/>
<reference evidence="6 7" key="1">
    <citation type="submission" date="2014-02" db="EMBL/GenBank/DDBJ databases">
        <title>Transposable element dynamics among asymbiotic and ectomycorrhizal Amanita fungi.</title>
        <authorList>
            <consortium name="DOE Joint Genome Institute"/>
            <person name="Hess J."/>
            <person name="Skrede I."/>
            <person name="Wolfe B."/>
            <person name="LaButti K."/>
            <person name="Ohm R.A."/>
            <person name="Grigoriev I.V."/>
            <person name="Pringle A."/>
        </authorList>
    </citation>
    <scope>NUCLEOTIDE SEQUENCE [LARGE SCALE GENOMIC DNA]</scope>
    <source>
        <strain evidence="6 7">SKay4041</strain>
    </source>
</reference>
<dbReference type="OrthoDB" id="30195at2759"/>
<dbReference type="Pfam" id="PF04003">
    <property type="entry name" value="Utp12"/>
    <property type="match status" value="1"/>
</dbReference>
<feature type="compositionally biased region" description="Basic and acidic residues" evidence="4">
    <location>
        <begin position="7"/>
        <end position="19"/>
    </location>
</feature>
<dbReference type="InterPro" id="IPR018247">
    <property type="entry name" value="EF_Hand_1_Ca_BS"/>
</dbReference>
<feature type="domain" description="Small-subunit processome Utp12" evidence="5">
    <location>
        <begin position="50"/>
        <end position="166"/>
    </location>
</feature>
<feature type="compositionally biased region" description="Polar residues" evidence="4">
    <location>
        <begin position="177"/>
        <end position="189"/>
    </location>
</feature>
<dbReference type="PROSITE" id="PS00018">
    <property type="entry name" value="EF_HAND_1"/>
    <property type="match status" value="1"/>
</dbReference>
<dbReference type="GO" id="GO:0005730">
    <property type="term" value="C:nucleolus"/>
    <property type="evidence" value="ECO:0007669"/>
    <property type="project" value="TreeGrafter"/>
</dbReference>
<feature type="region of interest" description="Disordered" evidence="4">
    <location>
        <begin position="177"/>
        <end position="279"/>
    </location>
</feature>
<sequence length="279" mass="29992">MEQSQSDSDKNDSDTETKSSKSKKRPRNDGVVIPAVSLTRTLIQALHSSDSRLLETCLAHSDSVLINNTVRKLPPQLAVTLITACVDRLAGGARSGNTKGRGGGASSQRGTSLVTWIRAVLAMHSGHLITIPDLVAKLSGLHTALTARLALQQSLLSLGGRLELVLSQMQMRSSVAPTLLDTKSNNGQSKADEAMKYVEGESDESEDEAMDAQNDHDDDDDGSIEDVELGGDSEEVESDDETGEADIEDDDNELEDPPVNGFTDDEAEEYSNEDDSDDY</sequence>
<evidence type="ECO:0000259" key="5">
    <source>
        <dbReference type="Pfam" id="PF04003"/>
    </source>
</evidence>
<feature type="region of interest" description="Disordered" evidence="4">
    <location>
        <begin position="1"/>
        <end position="31"/>
    </location>
</feature>
<gene>
    <name evidence="6" type="ORF">AMATHDRAFT_52497</name>
</gene>
<dbReference type="Proteomes" id="UP000242287">
    <property type="component" value="Unassembled WGS sequence"/>
</dbReference>
<comment type="similarity">
    <text evidence="3">Belongs to the UTP5 family.</text>
</comment>
<comment type="subcellular location">
    <subcellularLocation>
        <location evidence="1">Nucleus</location>
    </subcellularLocation>
</comment>
<name>A0A2A9NYM6_9AGAR</name>
<dbReference type="GO" id="GO:0000462">
    <property type="term" value="P:maturation of SSU-rRNA from tricistronic rRNA transcript (SSU-rRNA, 5.8S rRNA, LSU-rRNA)"/>
    <property type="evidence" value="ECO:0007669"/>
    <property type="project" value="TreeGrafter"/>
</dbReference>
<dbReference type="PANTHER" id="PTHR44267">
    <property type="entry name" value="WD REPEAT-CONTAINING PROTEIN 43"/>
    <property type="match status" value="1"/>
</dbReference>
<keyword evidence="2" id="KW-0539">Nucleus</keyword>
<evidence type="ECO:0000313" key="7">
    <source>
        <dbReference type="Proteomes" id="UP000242287"/>
    </source>
</evidence>
<proteinExistence type="inferred from homology"/>
<protein>
    <recommendedName>
        <fullName evidence="5">Small-subunit processome Utp12 domain-containing protein</fullName>
    </recommendedName>
</protein>
<feature type="compositionally biased region" description="Acidic residues" evidence="4">
    <location>
        <begin position="200"/>
        <end position="256"/>
    </location>
</feature>
<dbReference type="EMBL" id="KZ301969">
    <property type="protein sequence ID" value="PFH54724.1"/>
    <property type="molecule type" value="Genomic_DNA"/>
</dbReference>
<evidence type="ECO:0000256" key="4">
    <source>
        <dbReference type="SAM" id="MobiDB-lite"/>
    </source>
</evidence>
<evidence type="ECO:0000256" key="3">
    <source>
        <dbReference type="ARBA" id="ARBA00038335"/>
    </source>
</evidence>
<feature type="compositionally biased region" description="Basic and acidic residues" evidence="4">
    <location>
        <begin position="190"/>
        <end position="199"/>
    </location>
</feature>
<dbReference type="InterPro" id="IPR007148">
    <property type="entry name" value="SSU_processome_Utp12"/>
</dbReference>
<feature type="compositionally biased region" description="Acidic residues" evidence="4">
    <location>
        <begin position="263"/>
        <end position="279"/>
    </location>
</feature>